<dbReference type="EMBL" id="AUZX01005589">
    <property type="protein sequence ID" value="EQD67218.1"/>
    <property type="molecule type" value="Genomic_DNA"/>
</dbReference>
<dbReference type="Gene3D" id="3.40.630.70">
    <property type="entry name" value="Leucyl/phenylalanyl-tRNA-protein transferase, C-terminal domain"/>
    <property type="match status" value="1"/>
</dbReference>
<evidence type="ECO:0000256" key="2">
    <source>
        <dbReference type="ARBA" id="ARBA00022679"/>
    </source>
</evidence>
<dbReference type="GO" id="GO:0008914">
    <property type="term" value="F:leucyl-tRNA--protein transferase activity"/>
    <property type="evidence" value="ECO:0007669"/>
    <property type="project" value="UniProtKB-EC"/>
</dbReference>
<dbReference type="GO" id="GO:0030163">
    <property type="term" value="P:protein catabolic process"/>
    <property type="evidence" value="ECO:0007669"/>
    <property type="project" value="InterPro"/>
</dbReference>
<accession>T1BF91</accession>
<gene>
    <name evidence="4" type="ORF">B1A_07797</name>
</gene>
<protein>
    <submittedName>
        <fullName evidence="4">Leucyl/phenylalanyl-tRNA-protein transferase</fullName>
        <ecNumber evidence="4">2.3.2.6</ecNumber>
    </submittedName>
</protein>
<dbReference type="Pfam" id="PF03588">
    <property type="entry name" value="Leu_Phe_trans"/>
    <property type="match status" value="1"/>
</dbReference>
<organism evidence="4">
    <name type="scientific">mine drainage metagenome</name>
    <dbReference type="NCBI Taxonomy" id="410659"/>
    <lineage>
        <taxon>unclassified sequences</taxon>
        <taxon>metagenomes</taxon>
        <taxon>ecological metagenomes</taxon>
    </lineage>
</organism>
<evidence type="ECO:0000313" key="4">
    <source>
        <dbReference type="EMBL" id="EQD67218.1"/>
    </source>
</evidence>
<dbReference type="GO" id="GO:0005737">
    <property type="term" value="C:cytoplasm"/>
    <property type="evidence" value="ECO:0007669"/>
    <property type="project" value="TreeGrafter"/>
</dbReference>
<dbReference type="AlphaFoldDB" id="T1BF91"/>
<dbReference type="EC" id="2.3.2.6" evidence="4"/>
<proteinExistence type="inferred from homology"/>
<reference evidence="4" key="1">
    <citation type="submission" date="2013-08" db="EMBL/GenBank/DDBJ databases">
        <authorList>
            <person name="Mendez C."/>
            <person name="Richter M."/>
            <person name="Ferrer M."/>
            <person name="Sanchez J."/>
        </authorList>
    </citation>
    <scope>NUCLEOTIDE SEQUENCE</scope>
</reference>
<dbReference type="PANTHER" id="PTHR30098">
    <property type="entry name" value="LEUCYL/PHENYLALANYL-TRNA--PROTEIN TRANSFERASE"/>
    <property type="match status" value="1"/>
</dbReference>
<reference evidence="4" key="2">
    <citation type="journal article" date="2014" name="ISME J.">
        <title>Microbial stratification in low pH oxic and suboxic macroscopic growths along an acid mine drainage.</title>
        <authorList>
            <person name="Mendez-Garcia C."/>
            <person name="Mesa V."/>
            <person name="Sprenger R.R."/>
            <person name="Richter M."/>
            <person name="Diez M.S."/>
            <person name="Solano J."/>
            <person name="Bargiela R."/>
            <person name="Golyshina O.V."/>
            <person name="Manteca A."/>
            <person name="Ramos J.L."/>
            <person name="Gallego J.R."/>
            <person name="Llorente I."/>
            <person name="Martins Dos Santos V.A."/>
            <person name="Jensen O.N."/>
            <person name="Pelaez A.I."/>
            <person name="Sanchez J."/>
            <person name="Ferrer M."/>
        </authorList>
    </citation>
    <scope>NUCLEOTIDE SEQUENCE</scope>
</reference>
<evidence type="ECO:0000256" key="1">
    <source>
        <dbReference type="ARBA" id="ARBA00022490"/>
    </source>
</evidence>
<feature type="non-terminal residue" evidence="4">
    <location>
        <position position="1"/>
    </location>
</feature>
<dbReference type="InterPro" id="IPR016181">
    <property type="entry name" value="Acyl_CoA_acyltransferase"/>
</dbReference>
<dbReference type="SUPFAM" id="SSF55729">
    <property type="entry name" value="Acyl-CoA N-acyltransferases (Nat)"/>
    <property type="match status" value="1"/>
</dbReference>
<dbReference type="PANTHER" id="PTHR30098:SF2">
    <property type="entry name" value="LEUCYL_PHENYLALANYL-TRNA--PROTEIN TRANSFERASE"/>
    <property type="match status" value="1"/>
</dbReference>
<keyword evidence="3 4" id="KW-0012">Acyltransferase</keyword>
<keyword evidence="2 4" id="KW-0808">Transferase</keyword>
<evidence type="ECO:0000256" key="3">
    <source>
        <dbReference type="ARBA" id="ARBA00023315"/>
    </source>
</evidence>
<name>T1BF91_9ZZZZ</name>
<sequence>ACAAPRARSPGTWITPEMREAYVRLHRLGFAHSIEVMRGGALAGGLYGVRLGGVFFGESMFSQARDASKVALAHLAALCAPNGIALIDCQMPSSHLSSLGARAISRAQFQGLLERWVSLAPLPLRDTRASMPRTGR</sequence>
<dbReference type="HAMAP" id="MF_00688">
    <property type="entry name" value="Leu_Phe_trans"/>
    <property type="match status" value="1"/>
</dbReference>
<comment type="caution">
    <text evidence="4">The sequence shown here is derived from an EMBL/GenBank/DDBJ whole genome shotgun (WGS) entry which is preliminary data.</text>
</comment>
<dbReference type="InterPro" id="IPR004616">
    <property type="entry name" value="Leu/Phe-tRNA_Trfase"/>
</dbReference>
<dbReference type="InterPro" id="IPR042203">
    <property type="entry name" value="Leu/Phe-tRNA_Trfase_C"/>
</dbReference>
<keyword evidence="1" id="KW-0963">Cytoplasm</keyword>